<dbReference type="eggNOG" id="ENOG5033MJZ">
    <property type="taxonomic scope" value="Bacteria"/>
</dbReference>
<dbReference type="AlphaFoldDB" id="A0A084ZMN1"/>
<dbReference type="Proteomes" id="UP000028630">
    <property type="component" value="Unassembled WGS sequence"/>
</dbReference>
<dbReference type="RefSeq" id="WP_038162504.1">
    <property type="nucleotide sequence ID" value="NZ_JMTB01000121.1"/>
</dbReference>
<dbReference type="EMBL" id="JMTB01000121">
    <property type="protein sequence ID" value="KFB98725.1"/>
    <property type="molecule type" value="Genomic_DNA"/>
</dbReference>
<comment type="caution">
    <text evidence="1">The sequence shown here is derived from an EMBL/GenBank/DDBJ whole genome shotgun (WGS) entry which is preliminary data.</text>
</comment>
<keyword evidence="2" id="KW-1185">Reference proteome</keyword>
<evidence type="ECO:0000313" key="2">
    <source>
        <dbReference type="Proteomes" id="UP000028630"/>
    </source>
</evidence>
<organism evidence="1 2">
    <name type="scientific">Trabulsiella guamensis ATCC 49490</name>
    <dbReference type="NCBI Taxonomy" id="1005994"/>
    <lineage>
        <taxon>Bacteria</taxon>
        <taxon>Pseudomonadati</taxon>
        <taxon>Pseudomonadota</taxon>
        <taxon>Gammaproteobacteria</taxon>
        <taxon>Enterobacterales</taxon>
        <taxon>Enterobacteriaceae</taxon>
        <taxon>Trabulsiella</taxon>
    </lineage>
</organism>
<evidence type="ECO:0008006" key="3">
    <source>
        <dbReference type="Google" id="ProtNLM"/>
    </source>
</evidence>
<sequence>MQKQDLEKCVIAALEAHSGKATIVQVAKFIWKTYEKELKTSGDLFFTWQYDIRWAANRLRHAGRIKAVELSPKGFWELNK</sequence>
<protein>
    <recommendedName>
        <fullName evidence="3">Restriction system protein Mrr-like N-terminal domain-containing protein</fullName>
    </recommendedName>
</protein>
<gene>
    <name evidence="1" type="ORF">GTGU_04396</name>
</gene>
<dbReference type="OrthoDB" id="9815437at2"/>
<accession>A0A084ZMN1</accession>
<proteinExistence type="predicted"/>
<evidence type="ECO:0000313" key="1">
    <source>
        <dbReference type="EMBL" id="KFB98725.1"/>
    </source>
</evidence>
<name>A0A084ZMN1_9ENTR</name>
<reference evidence="2" key="1">
    <citation type="submission" date="2014-05" db="EMBL/GenBank/DDBJ databases">
        <title>ATOL: Assembling a taxonomically balanced genome-scale reconstruction of the evolutionary history of the Enterobacteriaceae.</title>
        <authorList>
            <person name="Plunkett G. III"/>
            <person name="Neeno-Eckwall E.C."/>
            <person name="Glasner J.D."/>
            <person name="Perna N.T."/>
        </authorList>
    </citation>
    <scope>NUCLEOTIDE SEQUENCE [LARGE SCALE GENOMIC DNA]</scope>
    <source>
        <strain evidence="2">ATCC 49490</strain>
    </source>
</reference>